<accession>A0A644Z501</accession>
<gene>
    <name evidence="1" type="ORF">SDC9_82232</name>
</gene>
<dbReference type="EMBL" id="VSSQ01007347">
    <property type="protein sequence ID" value="MPM35639.1"/>
    <property type="molecule type" value="Genomic_DNA"/>
</dbReference>
<evidence type="ECO:0000313" key="1">
    <source>
        <dbReference type="EMBL" id="MPM35639.1"/>
    </source>
</evidence>
<evidence type="ECO:0008006" key="2">
    <source>
        <dbReference type="Google" id="ProtNLM"/>
    </source>
</evidence>
<dbReference type="PROSITE" id="PS51257">
    <property type="entry name" value="PROKAR_LIPOPROTEIN"/>
    <property type="match status" value="1"/>
</dbReference>
<name>A0A644Z501_9ZZZZ</name>
<comment type="caution">
    <text evidence="1">The sequence shown here is derived from an EMBL/GenBank/DDBJ whole genome shotgun (WGS) entry which is preliminary data.</text>
</comment>
<reference evidence="1" key="1">
    <citation type="submission" date="2019-08" db="EMBL/GenBank/DDBJ databases">
        <authorList>
            <person name="Kucharzyk K."/>
            <person name="Murdoch R.W."/>
            <person name="Higgins S."/>
            <person name="Loffler F."/>
        </authorList>
    </citation>
    <scope>NUCLEOTIDE SEQUENCE</scope>
</reference>
<dbReference type="SUPFAM" id="SSF48452">
    <property type="entry name" value="TPR-like"/>
    <property type="match status" value="1"/>
</dbReference>
<protein>
    <recommendedName>
        <fullName evidence="2">Beta-barrel assembly-enhancing protease</fullName>
    </recommendedName>
</protein>
<sequence>MMRTRRCALLLFSFCLFLFGCSRTTVSLEEIAMSGEWDALLQASQQDFSQTYRRSALYYQALAQQMKGQSAQALASLELYLALSTGEEPSEGARKLIIATASSVGRPALVIEHAQALAKQEALGVSSAQAWYRALVETGQTDEASRVFLTYLRSTLDEKQYAQLLVESKAGLPHLKQAFSALSLDQVLELLRLASLKNGDADWNLDVLALAMEYEHNEMTQSQRKGLYTLLAQLSAKADQRVLANKYTSLAQSN</sequence>
<dbReference type="InterPro" id="IPR011990">
    <property type="entry name" value="TPR-like_helical_dom_sf"/>
</dbReference>
<dbReference type="AlphaFoldDB" id="A0A644Z501"/>
<proteinExistence type="predicted"/>
<organism evidence="1">
    <name type="scientific">bioreactor metagenome</name>
    <dbReference type="NCBI Taxonomy" id="1076179"/>
    <lineage>
        <taxon>unclassified sequences</taxon>
        <taxon>metagenomes</taxon>
        <taxon>ecological metagenomes</taxon>
    </lineage>
</organism>